<evidence type="ECO:0000313" key="2">
    <source>
        <dbReference type="Proteomes" id="UP000186940"/>
    </source>
</evidence>
<name>A0A1F2PA30_9EURY</name>
<evidence type="ECO:0000313" key="1">
    <source>
        <dbReference type="EMBL" id="OFV68229.1"/>
    </source>
</evidence>
<proteinExistence type="predicted"/>
<gene>
    <name evidence="1" type="ORF">SCAL_000869</name>
</gene>
<dbReference type="AlphaFoldDB" id="A0A1F2PA30"/>
<sequence length="51" mass="5758">MKKPTFDGVGGEDREDRKKMNSAYVHVKAKNIGKLFRFATAATKGYVMNCF</sequence>
<comment type="caution">
    <text evidence="1">The sequence shown here is derived from an EMBL/GenBank/DDBJ whole genome shotgun (WGS) entry which is preliminary data.</text>
</comment>
<protein>
    <submittedName>
        <fullName evidence="1">Uncharacterized protein</fullName>
    </submittedName>
</protein>
<organism evidence="1 2">
    <name type="scientific">Candidatus Syntropharchaeum caldarium</name>
    <dbReference type="NCBI Taxonomy" id="1838285"/>
    <lineage>
        <taxon>Archaea</taxon>
        <taxon>Methanobacteriati</taxon>
        <taxon>Methanobacteriota</taxon>
        <taxon>Stenosarchaea group</taxon>
        <taxon>Methanomicrobia</taxon>
        <taxon>Methanosarcinales</taxon>
        <taxon>ANME-2 cluster</taxon>
        <taxon>Candidatus Syntropharchaeum</taxon>
    </lineage>
</organism>
<dbReference type="EMBL" id="LYOS01000002">
    <property type="protein sequence ID" value="OFV68229.1"/>
    <property type="molecule type" value="Genomic_DNA"/>
</dbReference>
<accession>A0A1F2PA30</accession>
<dbReference type="Proteomes" id="UP000186940">
    <property type="component" value="Unassembled WGS sequence"/>
</dbReference>
<reference evidence="1" key="1">
    <citation type="submission" date="2016-05" db="EMBL/GenBank/DDBJ databases">
        <title>Microbial consortia oxidize butane by reversing methanogenesis.</title>
        <authorList>
            <person name="Laso-Perez R."/>
            <person name="Richter M."/>
            <person name="Wegener G."/>
            <person name="Musat F."/>
        </authorList>
    </citation>
    <scope>NUCLEOTIDE SEQUENCE [LARGE SCALE GENOMIC DNA]</scope>
    <source>
        <strain evidence="1">BOX2</strain>
    </source>
</reference>
<keyword evidence="2" id="KW-1185">Reference proteome</keyword>
<dbReference type="STRING" id="1838285.SCAL_000869"/>